<keyword evidence="5" id="KW-0249">Electron transport</keyword>
<dbReference type="GO" id="GO:0046872">
    <property type="term" value="F:metal ion binding"/>
    <property type="evidence" value="ECO:0007669"/>
    <property type="project" value="UniProtKB-KW"/>
</dbReference>
<dbReference type="InterPro" id="IPR050572">
    <property type="entry name" value="Fe-S_Ferredoxin"/>
</dbReference>
<name>A0A5S4ZWN3_9FIRM</name>
<dbReference type="PANTHER" id="PTHR43687">
    <property type="entry name" value="ADENYLYLSULFATE REDUCTASE, BETA SUBUNIT"/>
    <property type="match status" value="1"/>
</dbReference>
<dbReference type="PROSITE" id="PS00198">
    <property type="entry name" value="4FE4S_FER_1"/>
    <property type="match status" value="1"/>
</dbReference>
<evidence type="ECO:0000259" key="8">
    <source>
        <dbReference type="PROSITE" id="PS51379"/>
    </source>
</evidence>
<keyword evidence="7" id="KW-0411">Iron-sulfur</keyword>
<keyword evidence="1" id="KW-0813">Transport</keyword>
<evidence type="ECO:0000256" key="2">
    <source>
        <dbReference type="ARBA" id="ARBA00022485"/>
    </source>
</evidence>
<comment type="caution">
    <text evidence="9">The sequence shown here is derived from an EMBL/GenBank/DDBJ whole genome shotgun (WGS) entry which is preliminary data.</text>
</comment>
<evidence type="ECO:0000256" key="4">
    <source>
        <dbReference type="ARBA" id="ARBA00022737"/>
    </source>
</evidence>
<evidence type="ECO:0000256" key="5">
    <source>
        <dbReference type="ARBA" id="ARBA00022982"/>
    </source>
</evidence>
<feature type="domain" description="4Fe-4S ferredoxin-type" evidence="8">
    <location>
        <begin position="111"/>
        <end position="140"/>
    </location>
</feature>
<evidence type="ECO:0000256" key="7">
    <source>
        <dbReference type="ARBA" id="ARBA00023014"/>
    </source>
</evidence>
<dbReference type="PANTHER" id="PTHR43687:SF6">
    <property type="entry name" value="L-ASPARTATE SEMIALDEHYDE SULFURTRANSFERASE IRON-SULFUR SUBUNIT"/>
    <property type="match status" value="1"/>
</dbReference>
<dbReference type="PROSITE" id="PS51379">
    <property type="entry name" value="4FE4S_FER_2"/>
    <property type="match status" value="2"/>
</dbReference>
<dbReference type="EMBL" id="VNHM01000004">
    <property type="protein sequence ID" value="TYO96513.1"/>
    <property type="molecule type" value="Genomic_DNA"/>
</dbReference>
<dbReference type="Gene3D" id="3.30.70.20">
    <property type="match status" value="2"/>
</dbReference>
<dbReference type="Proteomes" id="UP000323166">
    <property type="component" value="Unassembled WGS sequence"/>
</dbReference>
<sequence>MTKVHYEAPVLVFFEGIFFIFEKKRCLLSICGRNNFANHEYGIGDLYGFTRRYSMEAVCPWARPPAEVYNHNFAKEVNVMYVVTVDRDKCEGCGECVDNCPASVLEMEDGKAAVVNADDCLGCETCVSVCPSGAVTVEES</sequence>
<feature type="domain" description="4Fe-4S ferredoxin-type" evidence="8">
    <location>
        <begin position="81"/>
        <end position="110"/>
    </location>
</feature>
<gene>
    <name evidence="9" type="ORF">LX24_00981</name>
</gene>
<evidence type="ECO:0000256" key="1">
    <source>
        <dbReference type="ARBA" id="ARBA00022448"/>
    </source>
</evidence>
<dbReference type="SUPFAM" id="SSF54862">
    <property type="entry name" value="4Fe-4S ferredoxins"/>
    <property type="match status" value="1"/>
</dbReference>
<dbReference type="GO" id="GO:0051539">
    <property type="term" value="F:4 iron, 4 sulfur cluster binding"/>
    <property type="evidence" value="ECO:0007669"/>
    <property type="project" value="UniProtKB-KW"/>
</dbReference>
<keyword evidence="3" id="KW-0479">Metal-binding</keyword>
<keyword evidence="2" id="KW-0004">4Fe-4S</keyword>
<evidence type="ECO:0000256" key="6">
    <source>
        <dbReference type="ARBA" id="ARBA00023004"/>
    </source>
</evidence>
<keyword evidence="6" id="KW-0408">Iron</keyword>
<dbReference type="Pfam" id="PF12838">
    <property type="entry name" value="Fer4_7"/>
    <property type="match status" value="1"/>
</dbReference>
<reference evidence="9 10" key="1">
    <citation type="submission" date="2019-07" db="EMBL/GenBank/DDBJ databases">
        <title>Genomic Encyclopedia of Type Strains, Phase I: the one thousand microbial genomes (KMG-I) project.</title>
        <authorList>
            <person name="Kyrpides N."/>
        </authorList>
    </citation>
    <scope>NUCLEOTIDE SEQUENCE [LARGE SCALE GENOMIC DNA]</scope>
    <source>
        <strain evidence="9 10">DSM 6562</strain>
    </source>
</reference>
<keyword evidence="4" id="KW-0677">Repeat</keyword>
<organism evidence="9 10">
    <name type="scientific">Desulfallas thermosapovorans DSM 6562</name>
    <dbReference type="NCBI Taxonomy" id="1121431"/>
    <lineage>
        <taxon>Bacteria</taxon>
        <taxon>Bacillati</taxon>
        <taxon>Bacillota</taxon>
        <taxon>Clostridia</taxon>
        <taxon>Eubacteriales</taxon>
        <taxon>Desulfallaceae</taxon>
        <taxon>Desulfallas</taxon>
    </lineage>
</organism>
<accession>A0A5S4ZWN3</accession>
<dbReference type="InterPro" id="IPR017896">
    <property type="entry name" value="4Fe4S_Fe-S-bd"/>
</dbReference>
<dbReference type="InterPro" id="IPR017900">
    <property type="entry name" value="4Fe4S_Fe_S_CS"/>
</dbReference>
<evidence type="ECO:0000313" key="10">
    <source>
        <dbReference type="Proteomes" id="UP000323166"/>
    </source>
</evidence>
<dbReference type="AlphaFoldDB" id="A0A5S4ZWN3"/>
<evidence type="ECO:0000256" key="3">
    <source>
        <dbReference type="ARBA" id="ARBA00022723"/>
    </source>
</evidence>
<protein>
    <submittedName>
        <fullName evidence="9">4Fe-4S dicluster protein</fullName>
    </submittedName>
</protein>
<evidence type="ECO:0000313" key="9">
    <source>
        <dbReference type="EMBL" id="TYO96513.1"/>
    </source>
</evidence>
<proteinExistence type="predicted"/>
<keyword evidence="10" id="KW-1185">Reference proteome</keyword>